<proteinExistence type="predicted"/>
<dbReference type="RefSeq" id="WP_109569271.1">
    <property type="nucleotide sequence ID" value="NZ_CP029463.1"/>
</dbReference>
<protein>
    <submittedName>
        <fullName evidence="1">Uncharacterized protein</fullName>
    </submittedName>
</protein>
<dbReference type="OrthoDB" id="1266632at2"/>
<accession>A0A2U8QVJ6</accession>
<sequence>MINIILKSKEVSFPIKYNGYYKLILMLAIIKYCGRGGKASITLIHLIFWSIRSNENYTVIMEIQKQIRSSLVPWSFETGIEKILALAFINELCKKEVSGGEIELSLTEHGNQVLEEIIKEELFVEEINRIKTIGQIPKNRIKKANSNWKLI</sequence>
<gene>
    <name evidence="1" type="ORF">DI487_08535</name>
</gene>
<name>A0A2U8QVJ6_9FLAO</name>
<dbReference type="KEGG" id="fse:DI487_08535"/>
<keyword evidence="2" id="KW-1185">Reference proteome</keyword>
<dbReference type="Proteomes" id="UP000245429">
    <property type="component" value="Chromosome"/>
</dbReference>
<dbReference type="AlphaFoldDB" id="A0A2U8QVJ6"/>
<evidence type="ECO:0000313" key="1">
    <source>
        <dbReference type="EMBL" id="AWM13904.1"/>
    </source>
</evidence>
<dbReference type="EMBL" id="CP029463">
    <property type="protein sequence ID" value="AWM13904.1"/>
    <property type="molecule type" value="Genomic_DNA"/>
</dbReference>
<reference evidence="1 2" key="1">
    <citation type="submission" date="2018-05" db="EMBL/GenBank/DDBJ databases">
        <title>Flavobacterium sp. MEBiC07310.</title>
        <authorList>
            <person name="Baek K."/>
        </authorList>
    </citation>
    <scope>NUCLEOTIDE SEQUENCE [LARGE SCALE GENOMIC DNA]</scope>
    <source>
        <strain evidence="1 2">MEBiC07310</strain>
    </source>
</reference>
<organism evidence="1 2">
    <name type="scientific">Flavobacterium sediminis</name>
    <dbReference type="NCBI Taxonomy" id="2201181"/>
    <lineage>
        <taxon>Bacteria</taxon>
        <taxon>Pseudomonadati</taxon>
        <taxon>Bacteroidota</taxon>
        <taxon>Flavobacteriia</taxon>
        <taxon>Flavobacteriales</taxon>
        <taxon>Flavobacteriaceae</taxon>
        <taxon>Flavobacterium</taxon>
    </lineage>
</organism>
<evidence type="ECO:0000313" key="2">
    <source>
        <dbReference type="Proteomes" id="UP000245429"/>
    </source>
</evidence>